<proteinExistence type="predicted"/>
<evidence type="ECO:0000313" key="2">
    <source>
        <dbReference type="EMBL" id="EFI91644.1"/>
    </source>
</evidence>
<name>D8QKN7_SCHCM</name>
<evidence type="ECO:0000313" key="3">
    <source>
        <dbReference type="Proteomes" id="UP000007431"/>
    </source>
</evidence>
<evidence type="ECO:0000256" key="1">
    <source>
        <dbReference type="SAM" id="MobiDB-lite"/>
    </source>
</evidence>
<dbReference type="KEGG" id="scm:SCHCO_02673798"/>
<dbReference type="EMBL" id="GL377316">
    <property type="protein sequence ID" value="EFI91644.1"/>
    <property type="molecule type" value="Genomic_DNA"/>
</dbReference>
<accession>D8QKN7</accession>
<dbReference type="GeneID" id="9593434"/>
<gene>
    <name evidence="2" type="ORF">SCHCODRAFT_114404</name>
</gene>
<dbReference type="Proteomes" id="UP000007431">
    <property type="component" value="Unassembled WGS sequence"/>
</dbReference>
<dbReference type="AlphaFoldDB" id="D8QKN7"/>
<dbReference type="HOGENOM" id="CLU_721906_0_0_1"/>
<reference evidence="2 3" key="1">
    <citation type="journal article" date="2010" name="Nat. Biotechnol.">
        <title>Genome sequence of the model mushroom Schizophyllum commune.</title>
        <authorList>
            <person name="Ohm R.A."/>
            <person name="de Jong J.F."/>
            <person name="Lugones L.G."/>
            <person name="Aerts A."/>
            <person name="Kothe E."/>
            <person name="Stajich J.E."/>
            <person name="de Vries R.P."/>
            <person name="Record E."/>
            <person name="Levasseur A."/>
            <person name="Baker S.E."/>
            <person name="Bartholomew K.A."/>
            <person name="Coutinho P.M."/>
            <person name="Erdmann S."/>
            <person name="Fowler T.J."/>
            <person name="Gathman A.C."/>
            <person name="Lombard V."/>
            <person name="Henrissat B."/>
            <person name="Knabe N."/>
            <person name="Kuees U."/>
            <person name="Lilly W.W."/>
            <person name="Lindquist E."/>
            <person name="Lucas S."/>
            <person name="Magnuson J.K."/>
            <person name="Piumi F."/>
            <person name="Raudaskoski M."/>
            <person name="Salamov A."/>
            <person name="Schmutz J."/>
            <person name="Schwarze F.W.M.R."/>
            <person name="vanKuyk P.A."/>
            <person name="Horton J.S."/>
            <person name="Grigoriev I.V."/>
            <person name="Woesten H.A.B."/>
        </authorList>
    </citation>
    <scope>NUCLEOTIDE SEQUENCE [LARGE SCALE GENOMIC DNA]</scope>
    <source>
        <strain evidence="3">H4-8 / FGSC 9210</strain>
    </source>
</reference>
<dbReference type="OrthoDB" id="3364808at2759"/>
<protein>
    <submittedName>
        <fullName evidence="2">Uncharacterized protein</fullName>
    </submittedName>
</protein>
<organism evidence="3">
    <name type="scientific">Schizophyllum commune (strain H4-8 / FGSC 9210)</name>
    <name type="common">Split gill fungus</name>
    <dbReference type="NCBI Taxonomy" id="578458"/>
    <lineage>
        <taxon>Eukaryota</taxon>
        <taxon>Fungi</taxon>
        <taxon>Dikarya</taxon>
        <taxon>Basidiomycota</taxon>
        <taxon>Agaricomycotina</taxon>
        <taxon>Agaricomycetes</taxon>
        <taxon>Agaricomycetidae</taxon>
        <taxon>Agaricales</taxon>
        <taxon>Schizophyllaceae</taxon>
        <taxon>Schizophyllum</taxon>
    </lineage>
</organism>
<dbReference type="VEuPathDB" id="FungiDB:SCHCODRAFT_02673798"/>
<feature type="non-terminal residue" evidence="2">
    <location>
        <position position="383"/>
    </location>
</feature>
<keyword evidence="3" id="KW-1185">Reference proteome</keyword>
<dbReference type="InParanoid" id="D8QKN7"/>
<feature type="compositionally biased region" description="Pro residues" evidence="1">
    <location>
        <begin position="121"/>
        <end position="132"/>
    </location>
</feature>
<feature type="region of interest" description="Disordered" evidence="1">
    <location>
        <begin position="98"/>
        <end position="134"/>
    </location>
</feature>
<sequence length="383" mass="42462">MGRVAGALEAARLVAPMTPCAIEDVMWPAHEAQKGARHSPVEAVLIEAPTRASLRASADATPVAVPLPPSIAPAPHGDRAGPQLVRAAMAGYRLPASSPLDTLVRKTSQRRPTNEPARAHAPPPRPAPPPRSPLIRSRFDQAVEWGEQYVRMWGSRVSAEVQEIIAHMREHPDRYETATIPLLQSTNEHALFWEKIAAVRAHPEQLSTTTDGSPYAVSEYEKWLYYHGNRNTLVYRSDLHSNPFPSPSPGARPPQRRLDHFSRRMHPGGDGAWNAPARVHNQVCDALRARGITFYDACLYRVREGDEDEDVWPAPEGRPIVWVLVPPGAVTAEVAHEVSEEIFALLEKQGIARGDLEAEWAEGHVRIWGPGENYVELQKNFSF</sequence>